<reference evidence="2" key="1">
    <citation type="journal article" date="2013" name="Syst. Appl. Microbiol.">
        <title>New insights into the archaeal diversity of a hypersaline microbial mat obtained by a metagenomic approach.</title>
        <authorList>
            <person name="Lopez-Lopez A."/>
            <person name="Richter M."/>
            <person name="Pena A."/>
            <person name="Tamames J."/>
            <person name="Rossello-Mora R."/>
        </authorList>
    </citation>
    <scope>NUCLEOTIDE SEQUENCE</scope>
</reference>
<dbReference type="EMBL" id="JX684077">
    <property type="protein sequence ID" value="AGF92939.1"/>
    <property type="molecule type" value="Genomic_DNA"/>
</dbReference>
<dbReference type="Pfam" id="PF01663">
    <property type="entry name" value="Phosphodiest"/>
    <property type="match status" value="1"/>
</dbReference>
<feature type="region of interest" description="Disordered" evidence="1">
    <location>
        <begin position="432"/>
        <end position="463"/>
    </location>
</feature>
<dbReference type="InterPro" id="IPR002591">
    <property type="entry name" value="Phosphodiest/P_Trfase"/>
</dbReference>
<dbReference type="AlphaFoldDB" id="M1PV01"/>
<dbReference type="SUPFAM" id="SSF53649">
    <property type="entry name" value="Alkaline phosphatase-like"/>
    <property type="match status" value="1"/>
</dbReference>
<name>M1PV01_9ZZZZ</name>
<dbReference type="PANTHER" id="PTHR10151:SF120">
    <property type="entry name" value="BIS(5'-ADENOSYL)-TRIPHOSPHATASE"/>
    <property type="match status" value="1"/>
</dbReference>
<dbReference type="GO" id="GO:0016787">
    <property type="term" value="F:hydrolase activity"/>
    <property type="evidence" value="ECO:0007669"/>
    <property type="project" value="UniProtKB-ARBA"/>
</dbReference>
<proteinExistence type="predicted"/>
<dbReference type="InterPro" id="IPR017850">
    <property type="entry name" value="Alkaline_phosphatase_core_sf"/>
</dbReference>
<dbReference type="Gene3D" id="3.40.720.10">
    <property type="entry name" value="Alkaline Phosphatase, subunit A"/>
    <property type="match status" value="1"/>
</dbReference>
<sequence>MVDASSIEAKTIWELASEAGKKVGSIGVPVTYPPREVNGFMTTGVLTPKGAEDYVYPPELSQGIEDEVGEYRFAPSHAEMAINKKQWIEELKESIGNREDTATHLLSTQEWDMSMVYFMETDTVKHHLFPDGSGNRGDVKEPVLKVYRRVEEAVKNIYEEVANDRTHVMVVSDHGFGPLKWIFNANSWLMEKGYLQLKDSAATRIKKAATKLGLNQKNLYKIGDLLGPLGKGNEWEMEGFNDILGKVFLSLNDVDWENTKAYSRGGVTGALRLNIKGREPNGCVPPENALEVRENLMADLKELKNPYTGEKVIEKVMKNEEVYDGPRSPKGPDVLFLTKGLKTDTGGLTVFKTLDPIIPAFAINGTHRMNGIFSARGPSYASNKEIEGLNIADPAAIALHTLGLEIPSYMDGVAREEVFTEDFWEAHQPEIRDAKLPGTKQKAGGEDSDEEIKERLKGLGYLA</sequence>
<evidence type="ECO:0000313" key="2">
    <source>
        <dbReference type="EMBL" id="AGF92939.1"/>
    </source>
</evidence>
<dbReference type="PANTHER" id="PTHR10151">
    <property type="entry name" value="ECTONUCLEOTIDE PYROPHOSPHATASE/PHOSPHODIESTERASE"/>
    <property type="match status" value="1"/>
</dbReference>
<organism evidence="2">
    <name type="scientific">uncultured organism</name>
    <dbReference type="NCBI Taxonomy" id="155900"/>
    <lineage>
        <taxon>unclassified sequences</taxon>
        <taxon>environmental samples</taxon>
    </lineage>
</organism>
<accession>M1PV01</accession>
<evidence type="ECO:0000256" key="1">
    <source>
        <dbReference type="SAM" id="MobiDB-lite"/>
    </source>
</evidence>
<protein>
    <submittedName>
        <fullName evidence="2">Type I phosphodiesterase/nucleotide pyrophosphatase</fullName>
    </submittedName>
</protein>
<gene>
    <name evidence="2" type="ORF">FLSS-5_0030</name>
</gene>